<dbReference type="EMBL" id="CAUYUJ010019336">
    <property type="protein sequence ID" value="CAK0890318.1"/>
    <property type="molecule type" value="Genomic_DNA"/>
</dbReference>
<proteinExistence type="predicted"/>
<organism evidence="4 5">
    <name type="scientific">Prorocentrum cordatum</name>
    <dbReference type="NCBI Taxonomy" id="2364126"/>
    <lineage>
        <taxon>Eukaryota</taxon>
        <taxon>Sar</taxon>
        <taxon>Alveolata</taxon>
        <taxon>Dinophyceae</taxon>
        <taxon>Prorocentrales</taxon>
        <taxon>Prorocentraceae</taxon>
        <taxon>Prorocentrum</taxon>
    </lineage>
</organism>
<comment type="caution">
    <text evidence="4">The sequence shown here is derived from an EMBL/GenBank/DDBJ whole genome shotgun (WGS) entry which is preliminary data.</text>
</comment>
<dbReference type="InterPro" id="IPR012677">
    <property type="entry name" value="Nucleotide-bd_a/b_plait_sf"/>
</dbReference>
<dbReference type="SMART" id="SM00360">
    <property type="entry name" value="RRM"/>
    <property type="match status" value="1"/>
</dbReference>
<keyword evidence="5" id="KW-1185">Reference proteome</keyword>
<feature type="compositionally biased region" description="Basic and acidic residues" evidence="2">
    <location>
        <begin position="85"/>
        <end position="105"/>
    </location>
</feature>
<dbReference type="PANTHER" id="PTHR45735">
    <property type="entry name" value="CLEAVAGE STIMULATION FACTOR SUBUNIT 2"/>
    <property type="match status" value="1"/>
</dbReference>
<evidence type="ECO:0000313" key="4">
    <source>
        <dbReference type="EMBL" id="CAK0890318.1"/>
    </source>
</evidence>
<gene>
    <name evidence="4" type="ORF">PCOR1329_LOCUS70592</name>
</gene>
<name>A0ABN9WU61_9DINO</name>
<sequence>MSRSSGGPSCSIFVGNVPYDAQEDEMRDLFARVGNVTSVRVVLDRDTKQPKGYAFIDYGDSEGAQAAIEKLNNVEYNGRRLRVDGAERELHSSGPRALEDRDRGGSRSGGGGGGGGPAPPPELPPVPVQTVADRMAKLREQEEAQKARVAAADSAERAEIARLMETLTPKQVDSPPPAGRRWAWRWHRRQVIHILGEMQRLALKAPEVARALVTENMQLALALQHAQFLAGLTEEPPLPTEPAVTERARNVREQIWGAKAAPAPAPRGSAAAAAFGAAPAACSRLAQTELPADCAIVASPRDPAGRTRLGYGSL</sequence>
<feature type="region of interest" description="Disordered" evidence="2">
    <location>
        <begin position="85"/>
        <end position="127"/>
    </location>
</feature>
<keyword evidence="1" id="KW-0694">RNA-binding</keyword>
<evidence type="ECO:0000256" key="1">
    <source>
        <dbReference type="PROSITE-ProRule" id="PRU00176"/>
    </source>
</evidence>
<dbReference type="PANTHER" id="PTHR45735:SF2">
    <property type="entry name" value="CLEAVAGE STIMULATION FACTOR SUBUNIT 2"/>
    <property type="match status" value="1"/>
</dbReference>
<dbReference type="Gene3D" id="3.30.70.330">
    <property type="match status" value="1"/>
</dbReference>
<evidence type="ECO:0000313" key="5">
    <source>
        <dbReference type="Proteomes" id="UP001189429"/>
    </source>
</evidence>
<accession>A0ABN9WU61</accession>
<feature type="compositionally biased region" description="Gly residues" evidence="2">
    <location>
        <begin position="106"/>
        <end position="116"/>
    </location>
</feature>
<dbReference type="InterPro" id="IPR000504">
    <property type="entry name" value="RRM_dom"/>
</dbReference>
<feature type="domain" description="RRM" evidence="3">
    <location>
        <begin position="10"/>
        <end position="88"/>
    </location>
</feature>
<protein>
    <recommendedName>
        <fullName evidence="3">RRM domain-containing protein</fullName>
    </recommendedName>
</protein>
<reference evidence="4" key="1">
    <citation type="submission" date="2023-10" db="EMBL/GenBank/DDBJ databases">
        <authorList>
            <person name="Chen Y."/>
            <person name="Shah S."/>
            <person name="Dougan E. K."/>
            <person name="Thang M."/>
            <person name="Chan C."/>
        </authorList>
    </citation>
    <scope>NUCLEOTIDE SEQUENCE [LARGE SCALE GENOMIC DNA]</scope>
</reference>
<dbReference type="InterPro" id="IPR035979">
    <property type="entry name" value="RBD_domain_sf"/>
</dbReference>
<evidence type="ECO:0000256" key="2">
    <source>
        <dbReference type="SAM" id="MobiDB-lite"/>
    </source>
</evidence>
<evidence type="ECO:0000259" key="3">
    <source>
        <dbReference type="PROSITE" id="PS50102"/>
    </source>
</evidence>
<dbReference type="Pfam" id="PF00076">
    <property type="entry name" value="RRM_1"/>
    <property type="match status" value="1"/>
</dbReference>
<dbReference type="Proteomes" id="UP001189429">
    <property type="component" value="Unassembled WGS sequence"/>
</dbReference>
<dbReference type="PROSITE" id="PS50102">
    <property type="entry name" value="RRM"/>
    <property type="match status" value="1"/>
</dbReference>
<feature type="compositionally biased region" description="Pro residues" evidence="2">
    <location>
        <begin position="117"/>
        <end position="127"/>
    </location>
</feature>
<dbReference type="SUPFAM" id="SSF54928">
    <property type="entry name" value="RNA-binding domain, RBD"/>
    <property type="match status" value="1"/>
</dbReference>